<dbReference type="Gene3D" id="3.40.50.2300">
    <property type="match status" value="1"/>
</dbReference>
<dbReference type="GO" id="GO:0032993">
    <property type="term" value="C:protein-DNA complex"/>
    <property type="evidence" value="ECO:0007669"/>
    <property type="project" value="TreeGrafter"/>
</dbReference>
<evidence type="ECO:0000313" key="11">
    <source>
        <dbReference type="Proteomes" id="UP000823604"/>
    </source>
</evidence>
<dbReference type="InterPro" id="IPR001789">
    <property type="entry name" value="Sig_transdc_resp-reg_receiver"/>
</dbReference>
<dbReference type="Proteomes" id="UP000823604">
    <property type="component" value="Unassembled WGS sequence"/>
</dbReference>
<dbReference type="SMART" id="SM00862">
    <property type="entry name" value="Trans_reg_C"/>
    <property type="match status" value="1"/>
</dbReference>
<organism evidence="10 11">
    <name type="scientific">Candidatus Merdivivens pullicola</name>
    <dbReference type="NCBI Taxonomy" id="2840872"/>
    <lineage>
        <taxon>Bacteria</taxon>
        <taxon>Pseudomonadati</taxon>
        <taxon>Bacteroidota</taxon>
        <taxon>Bacteroidia</taxon>
        <taxon>Bacteroidales</taxon>
        <taxon>Muribaculaceae</taxon>
        <taxon>Muribaculaceae incertae sedis</taxon>
        <taxon>Candidatus Merdivivens</taxon>
    </lineage>
</organism>
<dbReference type="AlphaFoldDB" id="A0A9D9IIN6"/>
<proteinExistence type="predicted"/>
<dbReference type="PROSITE" id="PS50110">
    <property type="entry name" value="RESPONSE_REGULATORY"/>
    <property type="match status" value="1"/>
</dbReference>
<keyword evidence="2" id="KW-0902">Two-component regulatory system</keyword>
<keyword evidence="4 7" id="KW-0238">DNA-binding</keyword>
<evidence type="ECO:0000256" key="1">
    <source>
        <dbReference type="ARBA" id="ARBA00022553"/>
    </source>
</evidence>
<dbReference type="SUPFAM" id="SSF52172">
    <property type="entry name" value="CheY-like"/>
    <property type="match status" value="1"/>
</dbReference>
<evidence type="ECO:0000256" key="3">
    <source>
        <dbReference type="ARBA" id="ARBA00023015"/>
    </source>
</evidence>
<dbReference type="Gene3D" id="6.10.250.690">
    <property type="match status" value="1"/>
</dbReference>
<accession>A0A9D9IIN6</accession>
<dbReference type="PROSITE" id="PS51755">
    <property type="entry name" value="OMPR_PHOB"/>
    <property type="match status" value="1"/>
</dbReference>
<dbReference type="SMART" id="SM00448">
    <property type="entry name" value="REC"/>
    <property type="match status" value="1"/>
</dbReference>
<evidence type="ECO:0000256" key="4">
    <source>
        <dbReference type="ARBA" id="ARBA00023125"/>
    </source>
</evidence>
<feature type="domain" description="OmpR/PhoB-type" evidence="9">
    <location>
        <begin position="124"/>
        <end position="224"/>
    </location>
</feature>
<feature type="modified residue" description="4-aspartylphosphate" evidence="6">
    <location>
        <position position="51"/>
    </location>
</feature>
<dbReference type="InterPro" id="IPR001867">
    <property type="entry name" value="OmpR/PhoB-type_DNA-bd"/>
</dbReference>
<dbReference type="EMBL" id="JADIMA010000027">
    <property type="protein sequence ID" value="MBO8472498.1"/>
    <property type="molecule type" value="Genomic_DNA"/>
</dbReference>
<evidence type="ECO:0000256" key="6">
    <source>
        <dbReference type="PROSITE-ProRule" id="PRU00169"/>
    </source>
</evidence>
<dbReference type="Pfam" id="PF00486">
    <property type="entry name" value="Trans_reg_C"/>
    <property type="match status" value="1"/>
</dbReference>
<evidence type="ECO:0000256" key="2">
    <source>
        <dbReference type="ARBA" id="ARBA00023012"/>
    </source>
</evidence>
<sequence>MKILIVEDEPSLREMMKETLMKEQYVVETAGDFGSAEGKINDYEYDVILLDIMLPGGSGMELLKILRQSNNPAHVLIISAKDSLDDKLEGLDLGADDYITKPFHLAELSARIRSVIRRGMKQGSDTIKYGNVSLDTKTRKCLAGTNEVTLVRKEYDILLHFMTRPGHVSNKLTLAEAVWGDNIDQTDNFDFIYAQIKNLRKKLQAAGADIEIKAVYGFGYKLVKL</sequence>
<dbReference type="InterPro" id="IPR011006">
    <property type="entry name" value="CheY-like_superfamily"/>
</dbReference>
<feature type="domain" description="Response regulatory" evidence="8">
    <location>
        <begin position="2"/>
        <end position="116"/>
    </location>
</feature>
<dbReference type="GO" id="GO:0000156">
    <property type="term" value="F:phosphorelay response regulator activity"/>
    <property type="evidence" value="ECO:0007669"/>
    <property type="project" value="TreeGrafter"/>
</dbReference>
<dbReference type="PANTHER" id="PTHR48111">
    <property type="entry name" value="REGULATOR OF RPOS"/>
    <property type="match status" value="1"/>
</dbReference>
<dbReference type="GO" id="GO:0000976">
    <property type="term" value="F:transcription cis-regulatory region binding"/>
    <property type="evidence" value="ECO:0007669"/>
    <property type="project" value="TreeGrafter"/>
</dbReference>
<evidence type="ECO:0000256" key="5">
    <source>
        <dbReference type="ARBA" id="ARBA00023163"/>
    </source>
</evidence>
<dbReference type="InterPro" id="IPR036388">
    <property type="entry name" value="WH-like_DNA-bd_sf"/>
</dbReference>
<name>A0A9D9IIN6_9BACT</name>
<dbReference type="CDD" id="cd00383">
    <property type="entry name" value="trans_reg_C"/>
    <property type="match status" value="1"/>
</dbReference>
<protein>
    <submittedName>
        <fullName evidence="10">Response regulator transcription factor</fullName>
    </submittedName>
</protein>
<comment type="caution">
    <text evidence="10">The sequence shown here is derived from an EMBL/GenBank/DDBJ whole genome shotgun (WGS) entry which is preliminary data.</text>
</comment>
<keyword evidence="3" id="KW-0805">Transcription regulation</keyword>
<evidence type="ECO:0000313" key="10">
    <source>
        <dbReference type="EMBL" id="MBO8472498.1"/>
    </source>
</evidence>
<dbReference type="InterPro" id="IPR039420">
    <property type="entry name" value="WalR-like"/>
</dbReference>
<evidence type="ECO:0000259" key="8">
    <source>
        <dbReference type="PROSITE" id="PS50110"/>
    </source>
</evidence>
<feature type="DNA-binding region" description="OmpR/PhoB-type" evidence="7">
    <location>
        <begin position="124"/>
        <end position="224"/>
    </location>
</feature>
<keyword evidence="1 6" id="KW-0597">Phosphoprotein</keyword>
<dbReference type="GO" id="GO:0006355">
    <property type="term" value="P:regulation of DNA-templated transcription"/>
    <property type="evidence" value="ECO:0007669"/>
    <property type="project" value="InterPro"/>
</dbReference>
<keyword evidence="5" id="KW-0804">Transcription</keyword>
<reference evidence="10" key="2">
    <citation type="journal article" date="2021" name="PeerJ">
        <title>Extensive microbial diversity within the chicken gut microbiome revealed by metagenomics and culture.</title>
        <authorList>
            <person name="Gilroy R."/>
            <person name="Ravi A."/>
            <person name="Getino M."/>
            <person name="Pursley I."/>
            <person name="Horton D.L."/>
            <person name="Alikhan N.F."/>
            <person name="Baker D."/>
            <person name="Gharbi K."/>
            <person name="Hall N."/>
            <person name="Watson M."/>
            <person name="Adriaenssens E.M."/>
            <person name="Foster-Nyarko E."/>
            <person name="Jarju S."/>
            <person name="Secka A."/>
            <person name="Antonio M."/>
            <person name="Oren A."/>
            <person name="Chaudhuri R.R."/>
            <person name="La Ragione R."/>
            <person name="Hildebrand F."/>
            <person name="Pallen M.J."/>
        </authorList>
    </citation>
    <scope>NUCLEOTIDE SEQUENCE</scope>
    <source>
        <strain evidence="10">B1-8020</strain>
    </source>
</reference>
<dbReference type="PANTHER" id="PTHR48111:SF22">
    <property type="entry name" value="REGULATOR OF RPOS"/>
    <property type="match status" value="1"/>
</dbReference>
<dbReference type="Gene3D" id="1.10.10.10">
    <property type="entry name" value="Winged helix-like DNA-binding domain superfamily/Winged helix DNA-binding domain"/>
    <property type="match status" value="1"/>
</dbReference>
<reference evidence="10" key="1">
    <citation type="submission" date="2020-10" db="EMBL/GenBank/DDBJ databases">
        <authorList>
            <person name="Gilroy R."/>
        </authorList>
    </citation>
    <scope>NUCLEOTIDE SEQUENCE</scope>
    <source>
        <strain evidence="10">B1-8020</strain>
    </source>
</reference>
<evidence type="ECO:0000256" key="7">
    <source>
        <dbReference type="PROSITE-ProRule" id="PRU01091"/>
    </source>
</evidence>
<gene>
    <name evidence="10" type="ORF">IAB81_02570</name>
</gene>
<evidence type="ECO:0000259" key="9">
    <source>
        <dbReference type="PROSITE" id="PS51755"/>
    </source>
</evidence>
<dbReference type="Pfam" id="PF00072">
    <property type="entry name" value="Response_reg"/>
    <property type="match status" value="1"/>
</dbReference>
<dbReference type="GO" id="GO:0005829">
    <property type="term" value="C:cytosol"/>
    <property type="evidence" value="ECO:0007669"/>
    <property type="project" value="TreeGrafter"/>
</dbReference>